<feature type="region of interest" description="Disordered" evidence="1">
    <location>
        <begin position="258"/>
        <end position="324"/>
    </location>
</feature>
<dbReference type="AlphaFoldDB" id="A0A1D3D639"/>
<dbReference type="EMBL" id="JROU02000578">
    <property type="protein sequence ID" value="OEH78921.1"/>
    <property type="molecule type" value="Genomic_DNA"/>
</dbReference>
<organism evidence="2 3">
    <name type="scientific">Cyclospora cayetanensis</name>
    <dbReference type="NCBI Taxonomy" id="88456"/>
    <lineage>
        <taxon>Eukaryota</taxon>
        <taxon>Sar</taxon>
        <taxon>Alveolata</taxon>
        <taxon>Apicomplexa</taxon>
        <taxon>Conoidasida</taxon>
        <taxon>Coccidia</taxon>
        <taxon>Eucoccidiorida</taxon>
        <taxon>Eimeriorina</taxon>
        <taxon>Eimeriidae</taxon>
        <taxon>Cyclospora</taxon>
    </lineage>
</organism>
<gene>
    <name evidence="2" type="ORF">cyc_08277</name>
</gene>
<reference evidence="2 3" key="1">
    <citation type="journal article" date="2016" name="BMC Genomics">
        <title>Comparative genomics reveals Cyclospora cayetanensis possesses coccidia-like metabolism and invasion components but unique surface antigens.</title>
        <authorList>
            <person name="Liu S."/>
            <person name="Wang L."/>
            <person name="Zheng H."/>
            <person name="Xu Z."/>
            <person name="Roellig D.M."/>
            <person name="Li N."/>
            <person name="Frace M.A."/>
            <person name="Tang K."/>
            <person name="Arrowood M.J."/>
            <person name="Moss D.M."/>
            <person name="Zhang L."/>
            <person name="Feng Y."/>
            <person name="Xiao L."/>
        </authorList>
    </citation>
    <scope>NUCLEOTIDE SEQUENCE [LARGE SCALE GENOMIC DNA]</scope>
    <source>
        <strain evidence="2 3">CHN_HEN01</strain>
    </source>
</reference>
<dbReference type="VEuPathDB" id="ToxoDB:cyc_08277"/>
<accession>A0A1D3D639</accession>
<feature type="compositionally biased region" description="Low complexity" evidence="1">
    <location>
        <begin position="50"/>
        <end position="79"/>
    </location>
</feature>
<protein>
    <submittedName>
        <fullName evidence="2">Uncharacterized protein</fullName>
    </submittedName>
</protein>
<sequence>MAFHAVFELCMQFTSFRNVDLLHQGTYRIESQVYVHPETEILYPTEAEPEGSSVSSAAAPASASAASLSQQPSKQQQEPGVSTSSVPTRGVSGIGAERNGSVAVLQGPPSFVLHNVAAQWGESAVAAVPCVHFASAASTASGKAGRCSAGVGTLGGGPPRGPLGGPLLCPGEGDIHPERNAFASKPFYIKYSDEQVDLSQVVTYRLEMPFASLAALQSAACVLQLLLLYTPGSPAAAASGSAAKADCCTYSSSEMEVSEAARRSQQQHRQQVHRALAEGSTESEKIVGQSDEKASASADQHITNKSQPPQRQKPPGNEEKKARANYPTAIAGRWLLLRNLFKGIFSYIPVVFEGSSSSLLEAVVCACLLDVKMRLRPELPAADGGSLSALLAPQKTLAERAYATAVQRTRAVNAAATRAAAAADPAAGVQEEEEGRLEDCLGDRSLRGGCCLLHSIRGGIAAVLRLRMAHRIYTSLLDSTMEPGSGSAARSANRSEEDWRKALNLLDSRLLDVVDNKL</sequence>
<keyword evidence="3" id="KW-1185">Reference proteome</keyword>
<dbReference type="InParanoid" id="A0A1D3D639"/>
<evidence type="ECO:0000313" key="2">
    <source>
        <dbReference type="EMBL" id="OEH78921.1"/>
    </source>
</evidence>
<evidence type="ECO:0000313" key="3">
    <source>
        <dbReference type="Proteomes" id="UP000095192"/>
    </source>
</evidence>
<evidence type="ECO:0000256" key="1">
    <source>
        <dbReference type="SAM" id="MobiDB-lite"/>
    </source>
</evidence>
<name>A0A1D3D639_9EIME</name>
<comment type="caution">
    <text evidence="2">The sequence shown here is derived from an EMBL/GenBank/DDBJ whole genome shotgun (WGS) entry which is preliminary data.</text>
</comment>
<dbReference type="Proteomes" id="UP000095192">
    <property type="component" value="Unassembled WGS sequence"/>
</dbReference>
<proteinExistence type="predicted"/>
<feature type="compositionally biased region" description="Polar residues" evidence="1">
    <location>
        <begin position="297"/>
        <end position="310"/>
    </location>
</feature>
<feature type="compositionally biased region" description="Basic and acidic residues" evidence="1">
    <location>
        <begin position="282"/>
        <end position="294"/>
    </location>
</feature>
<feature type="region of interest" description="Disordered" evidence="1">
    <location>
        <begin position="46"/>
        <end position="93"/>
    </location>
</feature>